<proteinExistence type="predicted"/>
<feature type="signal peptide" evidence="1">
    <location>
        <begin position="1"/>
        <end position="20"/>
    </location>
</feature>
<dbReference type="EMBL" id="SJFN01000010">
    <property type="protein sequence ID" value="TBW38810.1"/>
    <property type="molecule type" value="Genomic_DNA"/>
</dbReference>
<gene>
    <name evidence="2" type="ORF">EYW49_08970</name>
</gene>
<protein>
    <recommendedName>
        <fullName evidence="4">Invasion associated locus B family protein</fullName>
    </recommendedName>
</protein>
<dbReference type="Proteomes" id="UP000292781">
    <property type="component" value="Unassembled WGS sequence"/>
</dbReference>
<dbReference type="AlphaFoldDB" id="A0A4V2KTV1"/>
<evidence type="ECO:0008006" key="4">
    <source>
        <dbReference type="Google" id="ProtNLM"/>
    </source>
</evidence>
<organism evidence="2 3">
    <name type="scientific">Siculibacillus lacustris</name>
    <dbReference type="NCBI Taxonomy" id="1549641"/>
    <lineage>
        <taxon>Bacteria</taxon>
        <taxon>Pseudomonadati</taxon>
        <taxon>Pseudomonadota</taxon>
        <taxon>Alphaproteobacteria</taxon>
        <taxon>Hyphomicrobiales</taxon>
        <taxon>Ancalomicrobiaceae</taxon>
        <taxon>Siculibacillus</taxon>
    </lineage>
</organism>
<dbReference type="RefSeq" id="WP_131308463.1">
    <property type="nucleotide sequence ID" value="NZ_SJFN01000010.1"/>
</dbReference>
<comment type="caution">
    <text evidence="2">The sequence shown here is derived from an EMBL/GenBank/DDBJ whole genome shotgun (WGS) entry which is preliminary data.</text>
</comment>
<reference evidence="2 3" key="1">
    <citation type="submission" date="2019-02" db="EMBL/GenBank/DDBJ databases">
        <title>Siculibacillus lacustris gen. nov., sp. nov., a new rosette-forming bacterium isolated from a freshwater crater lake (Lake St. Ana, Romania).</title>
        <authorList>
            <person name="Felfoldi T."/>
            <person name="Marton Z."/>
            <person name="Szabo A."/>
            <person name="Mentes A."/>
            <person name="Boka K."/>
            <person name="Marialigeti K."/>
            <person name="Mathe I."/>
            <person name="Koncz M."/>
            <person name="Schumann P."/>
            <person name="Toth E."/>
        </authorList>
    </citation>
    <scope>NUCLEOTIDE SEQUENCE [LARGE SCALE GENOMIC DNA]</scope>
    <source>
        <strain evidence="2 3">SA-279</strain>
    </source>
</reference>
<evidence type="ECO:0000313" key="2">
    <source>
        <dbReference type="EMBL" id="TBW38810.1"/>
    </source>
</evidence>
<keyword evidence="1" id="KW-0732">Signal</keyword>
<feature type="chain" id="PRO_5020336988" description="Invasion associated locus B family protein" evidence="1">
    <location>
        <begin position="21"/>
        <end position="160"/>
    </location>
</feature>
<sequence length="160" mass="17537">MKRVYAVAIAVFIAICPALAKETKKTVGGWTIVKSEDAFSDSEKVMLMKSAERIIIMVRCFSGVPNLAMVTPERFEAGGSFSLKLRLDRGPIVEAGATALSSQVLETNDIEDYFYRDMRTAKVLAIRVSGESVSTDYKISLGGIDQAFSEFAEPCKIPQQ</sequence>
<accession>A0A4V2KTV1</accession>
<evidence type="ECO:0000256" key="1">
    <source>
        <dbReference type="SAM" id="SignalP"/>
    </source>
</evidence>
<keyword evidence="3" id="KW-1185">Reference proteome</keyword>
<name>A0A4V2KTV1_9HYPH</name>
<evidence type="ECO:0000313" key="3">
    <source>
        <dbReference type="Proteomes" id="UP000292781"/>
    </source>
</evidence>